<sequence length="540" mass="59424">MSRLGYSLQKTSTLKDAGSYLVVLASPQLWETVRQGGDHAAVTLEAAEVKSVLRAYLAAAPECEDPGLWSDNLRIAQAISGRLPGEVKRWADAIREEERRTATALLPSATADDVEAAFNKRIDRVIEARADWRNQLRDWHIGHPDSDHRNYLLAAATMDGAPVEKIYPAAESLAEALGETPVPRPGQQGPGIIELTHMTGAELSADGTVTLPSEGYAEAVVEYFLVDRAHLADRFTQWTATQAVELEGDLGLELADRVAEWVLRHTQKTRSVALLKSVATQWSAKKVLREHARDLLSVAAVDAGTGRMVRNKILEWARKEDEPVALRATLAAVCRQVSQVYPREALLRLDALAESGNQKITDAVGKAINEMWDNPDQRKKVRNVLRSWAANSKATVRSSGSHAFLHLAGRSDEDGTPFLLVGEDKGNDFPWIVQSWRTVLEHDPLPDPAVVAFSVWMDGANTAPDTRGAVFDVFARAVHDGPDENRAVRFLSLNRLATHWEPSEPTKQLTERARLRDELITCVRQADPANSGSHTGVPQT</sequence>
<gene>
    <name evidence="1" type="ORF">ABWK59_25500</name>
</gene>
<name>A0AAU8K423_9ACTN</name>
<dbReference type="KEGG" id="kcm:ABWK59_25500"/>
<organism evidence="1">
    <name type="scientific">Kitasatospora camelliae</name>
    <dbReference type="NCBI Taxonomy" id="3156397"/>
    <lineage>
        <taxon>Bacteria</taxon>
        <taxon>Bacillati</taxon>
        <taxon>Actinomycetota</taxon>
        <taxon>Actinomycetes</taxon>
        <taxon>Kitasatosporales</taxon>
        <taxon>Streptomycetaceae</taxon>
        <taxon>Kitasatospora</taxon>
    </lineage>
</organism>
<reference evidence="1" key="1">
    <citation type="submission" date="2024-06" db="EMBL/GenBank/DDBJ databases">
        <title>The genome sequences of Kitasatospora sp. strain HUAS MG31.</title>
        <authorList>
            <person name="Mo P."/>
        </authorList>
    </citation>
    <scope>NUCLEOTIDE SEQUENCE</scope>
    <source>
        <strain evidence="1">HUAS MG31</strain>
    </source>
</reference>
<protein>
    <submittedName>
        <fullName evidence="1">Uncharacterized protein</fullName>
    </submittedName>
</protein>
<proteinExistence type="predicted"/>
<dbReference type="EMBL" id="CP159872">
    <property type="protein sequence ID" value="XCM82014.1"/>
    <property type="molecule type" value="Genomic_DNA"/>
</dbReference>
<accession>A0AAU8K423</accession>
<dbReference type="RefSeq" id="WP_354642941.1">
    <property type="nucleotide sequence ID" value="NZ_CP159872.1"/>
</dbReference>
<dbReference type="AlphaFoldDB" id="A0AAU8K423"/>
<evidence type="ECO:0000313" key="1">
    <source>
        <dbReference type="EMBL" id="XCM82014.1"/>
    </source>
</evidence>